<evidence type="ECO:0000256" key="2">
    <source>
        <dbReference type="SAM" id="MobiDB-lite"/>
    </source>
</evidence>
<gene>
    <name evidence="3" type="ORF">ABXS69_02140</name>
</gene>
<dbReference type="InterPro" id="IPR017703">
    <property type="entry name" value="YgfZ/GCV_T_CS"/>
</dbReference>
<feature type="region of interest" description="Disordered" evidence="2">
    <location>
        <begin position="159"/>
        <end position="185"/>
    </location>
</feature>
<dbReference type="PANTHER" id="PTHR22602">
    <property type="entry name" value="TRANSFERASE CAF17, MITOCHONDRIAL-RELATED"/>
    <property type="match status" value="1"/>
</dbReference>
<reference evidence="3" key="1">
    <citation type="submission" date="2024-05" db="EMBL/GenBank/DDBJ databases">
        <title>Draft genome assemblies of 36 bacteria isolated from hibernating arctic ground squirrels.</title>
        <authorList>
            <person name="McKee H."/>
            <person name="Mullen L."/>
            <person name="Drown D.M."/>
            <person name="Duddleston K.N."/>
        </authorList>
    </citation>
    <scope>NUCLEOTIDE SEQUENCE</scope>
    <source>
        <strain evidence="3">AR004</strain>
    </source>
</reference>
<evidence type="ECO:0000313" key="3">
    <source>
        <dbReference type="EMBL" id="XCP82728.1"/>
    </source>
</evidence>
<organism evidence="3">
    <name type="scientific">Actinomyces timonensis</name>
    <dbReference type="NCBI Taxonomy" id="1288391"/>
    <lineage>
        <taxon>Bacteria</taxon>
        <taxon>Bacillati</taxon>
        <taxon>Actinomycetota</taxon>
        <taxon>Actinomycetes</taxon>
        <taxon>Actinomycetales</taxon>
        <taxon>Actinomycetaceae</taxon>
        <taxon>Actinomyces</taxon>
    </lineage>
</organism>
<dbReference type="GO" id="GO:0016226">
    <property type="term" value="P:iron-sulfur cluster assembly"/>
    <property type="evidence" value="ECO:0007669"/>
    <property type="project" value="TreeGrafter"/>
</dbReference>
<dbReference type="EMBL" id="CP159989">
    <property type="protein sequence ID" value="XCP82728.1"/>
    <property type="molecule type" value="Genomic_DNA"/>
</dbReference>
<dbReference type="SUPFAM" id="SSF101790">
    <property type="entry name" value="Aminomethyltransferase beta-barrel domain"/>
    <property type="match status" value="1"/>
</dbReference>
<feature type="compositionally biased region" description="Low complexity" evidence="2">
    <location>
        <begin position="169"/>
        <end position="182"/>
    </location>
</feature>
<dbReference type="RefSeq" id="WP_366180965.1">
    <property type="nucleotide sequence ID" value="NZ_CP159989.1"/>
</dbReference>
<dbReference type="InterPro" id="IPR027266">
    <property type="entry name" value="TrmE/GcvT-like"/>
</dbReference>
<proteinExistence type="predicted"/>
<evidence type="ECO:0000256" key="1">
    <source>
        <dbReference type="ARBA" id="ARBA00022946"/>
    </source>
</evidence>
<protein>
    <submittedName>
        <fullName evidence="3">Folate-binding protein</fullName>
    </submittedName>
</protein>
<name>A0AAU8N5L3_9ACTO</name>
<dbReference type="Gene3D" id="3.30.1360.120">
    <property type="entry name" value="Probable tRNA modification gtpase trme, domain 1"/>
    <property type="match status" value="1"/>
</dbReference>
<feature type="compositionally biased region" description="Basic residues" evidence="2">
    <location>
        <begin position="440"/>
        <end position="449"/>
    </location>
</feature>
<dbReference type="InterPro" id="IPR029043">
    <property type="entry name" value="GcvT/YgfZ_C"/>
</dbReference>
<keyword evidence="1" id="KW-0809">Transit peptide</keyword>
<sequence>MRRSPLLDWPDAIAEDATSPDAAVPAHYGNPLREQTALVDGQAITALARDVVAVSGPDRLSWLTTLTSQALTSLTPGDGGAEALVLDAQGRIRHALAVLDDGVTAWIVVDAGRGPALVEHLERMRFTLRVEVSPRDDVAALGAMGRGATALEEAVRATRPGGDEPVTEPDAPATALPGAPLTWRDPWPGVVDGGTSYDVGLESSRHPGEGYRAAMVLAPAGRVPDIARSFLAGGPARRLAGALAWEALRVEAGRPRWAREADERAIPHELDWLRTAVHLDKGCYPGQETVARTLNLGRPPRRLTLLQLDGLTGQAPLPGAPVRLGERVVGAVTSAARHHELGPIALALLRRGAPADAALLVDVGEAGDAGKSAARRPQWSSARWTPLRSPWSAPRGGRRPAPPNGRARRCGPRAAASGSATADRPAAWPADRAPRDRWRAARRWRPGRC</sequence>
<feature type="region of interest" description="Disordered" evidence="2">
    <location>
        <begin position="368"/>
        <end position="449"/>
    </location>
</feature>
<dbReference type="AlphaFoldDB" id="A0AAU8N5L3"/>
<accession>A0AAU8N5L3</accession>
<feature type="compositionally biased region" description="Low complexity" evidence="2">
    <location>
        <begin position="412"/>
        <end position="431"/>
    </location>
</feature>
<dbReference type="NCBIfam" id="TIGR03317">
    <property type="entry name" value="ygfZ_signature"/>
    <property type="match status" value="1"/>
</dbReference>
<dbReference type="PANTHER" id="PTHR22602:SF0">
    <property type="entry name" value="TRANSFERASE CAF17, MITOCHONDRIAL-RELATED"/>
    <property type="match status" value="1"/>
</dbReference>
<dbReference type="SUPFAM" id="SSF103025">
    <property type="entry name" value="Folate-binding domain"/>
    <property type="match status" value="1"/>
</dbReference>
<dbReference type="InterPro" id="IPR045179">
    <property type="entry name" value="YgfZ/GcvT"/>
</dbReference>